<feature type="compositionally biased region" description="Basic and acidic residues" evidence="1">
    <location>
        <begin position="39"/>
        <end position="51"/>
    </location>
</feature>
<proteinExistence type="predicted"/>
<dbReference type="InterPro" id="IPR052563">
    <property type="entry name" value="FliK"/>
</dbReference>
<evidence type="ECO:0000256" key="1">
    <source>
        <dbReference type="SAM" id="MobiDB-lite"/>
    </source>
</evidence>
<feature type="compositionally biased region" description="Basic and acidic residues" evidence="1">
    <location>
        <begin position="441"/>
        <end position="451"/>
    </location>
</feature>
<feature type="compositionally biased region" description="Basic and acidic residues" evidence="1">
    <location>
        <begin position="502"/>
        <end position="517"/>
    </location>
</feature>
<feature type="compositionally biased region" description="Basic and acidic residues" evidence="1">
    <location>
        <begin position="164"/>
        <end position="184"/>
    </location>
</feature>
<dbReference type="Proteomes" id="UP001181355">
    <property type="component" value="Chromosome"/>
</dbReference>
<feature type="region of interest" description="Disordered" evidence="1">
    <location>
        <begin position="681"/>
        <end position="733"/>
    </location>
</feature>
<sequence>MQTSKVPSLPSFTTSTPTVQVPALNDTQGAPKTTFQSFLKKEVNTAPKRIESPPPANNNKTEKRVESRPGNREPNTEKVKSSEPKSDTSPVANEAKIEDEDTQENAAEIAQDSSIIPFELLATLHKLHQQNQVQDESPVNGDSDSQSLDASLPAIADAMPILKENTDPSIDKTSIKNPVDVDGRDEKAVQGKFSAPPADTNSFQQIADAASDALIETKLSSTTDSSAIENGNKDLSTENFSFGQREVRPRLSAENIDTNKVDIRPSPRQPVESSSPSFSHEADDKGLLENNIEGLVTAKGSTIVAGSDTTNINGADRSRAGLMQDLKNVRSTTVSDTNSLKNEATQAVLASGTSSPLSGELLRSGASPKQENFEQQNTLSATNLDLSISNARNVDRDALSRPLNDVLSKDATSENLLTANSSQGTDPTTTSTTVLTQASAQHEDRTSKIDQNEQNSALQTSALEKKASDSVATSVVQNSTSLMSRPPEPKNMEPNRPQKPRNSKDEADLDIRTRSTDTIRTTNDPITSGSIPTNARNLSEQSSENKFSSALISANANAVINNATPPNANGSLGTVGTSEARTITENSREFISYKLGSQEWNRAIGQKVIMMVAGSEQSAELSLNPPELGPLQVVLSLNDNQVNANFISSNMEVREAIEAAAPRLREMMDNAGVSLTGFSVNSQASQSHQQERPEQRSPAPSQRELARENSAEQNRPATTRSAPTPRGSVDTFV</sequence>
<organism evidence="3 4">
    <name type="scientific">Undibacterium cyanobacteriorum</name>
    <dbReference type="NCBI Taxonomy" id="3073561"/>
    <lineage>
        <taxon>Bacteria</taxon>
        <taxon>Pseudomonadati</taxon>
        <taxon>Pseudomonadota</taxon>
        <taxon>Betaproteobacteria</taxon>
        <taxon>Burkholderiales</taxon>
        <taxon>Oxalobacteraceae</taxon>
        <taxon>Undibacterium</taxon>
    </lineage>
</organism>
<feature type="region of interest" description="Disordered" evidence="1">
    <location>
        <begin position="414"/>
        <end position="542"/>
    </location>
</feature>
<feature type="compositionally biased region" description="Polar residues" evidence="1">
    <location>
        <begin position="414"/>
        <end position="424"/>
    </location>
</feature>
<evidence type="ECO:0000259" key="2">
    <source>
        <dbReference type="Pfam" id="PF02120"/>
    </source>
</evidence>
<feature type="region of interest" description="Disordered" evidence="1">
    <location>
        <begin position="129"/>
        <end position="148"/>
    </location>
</feature>
<feature type="compositionally biased region" description="Polar residues" evidence="1">
    <location>
        <begin position="452"/>
        <end position="462"/>
    </location>
</feature>
<feature type="region of interest" description="Disordered" evidence="1">
    <location>
        <begin position="349"/>
        <end position="375"/>
    </location>
</feature>
<keyword evidence="4" id="KW-1185">Reference proteome</keyword>
<dbReference type="InterPro" id="IPR038610">
    <property type="entry name" value="FliK-like_C_sf"/>
</dbReference>
<keyword evidence="3" id="KW-0966">Cell projection</keyword>
<evidence type="ECO:0000313" key="3">
    <source>
        <dbReference type="EMBL" id="WMW82214.1"/>
    </source>
</evidence>
<dbReference type="Gene3D" id="3.30.750.140">
    <property type="match status" value="1"/>
</dbReference>
<feature type="compositionally biased region" description="Basic and acidic residues" evidence="1">
    <location>
        <begin position="60"/>
        <end position="86"/>
    </location>
</feature>
<keyword evidence="3" id="KW-0969">Cilium</keyword>
<evidence type="ECO:0000313" key="4">
    <source>
        <dbReference type="Proteomes" id="UP001181355"/>
    </source>
</evidence>
<dbReference type="PANTHER" id="PTHR37533:SF2">
    <property type="entry name" value="FLAGELLAR HOOK-LENGTH CONTROL PROTEIN"/>
    <property type="match status" value="1"/>
</dbReference>
<gene>
    <name evidence="3" type="ORF">RF679_08000</name>
</gene>
<dbReference type="EMBL" id="CP133720">
    <property type="protein sequence ID" value="WMW82214.1"/>
    <property type="molecule type" value="Genomic_DNA"/>
</dbReference>
<reference evidence="3" key="1">
    <citation type="submission" date="2023-09" db="EMBL/GenBank/DDBJ databases">
        <title>Undibacterium sp. 20NA77.5 isolated from freshwater.</title>
        <authorList>
            <person name="Le V."/>
            <person name="Ko S.-R."/>
            <person name="Ahn C.-Y."/>
            <person name="Oh H.-M."/>
        </authorList>
    </citation>
    <scope>NUCLEOTIDE SEQUENCE</scope>
    <source>
        <strain evidence="3">20NA77.5</strain>
    </source>
</reference>
<protein>
    <submittedName>
        <fullName evidence="3">Flagellar hook-length control protein FliK</fullName>
    </submittedName>
</protein>
<dbReference type="PANTHER" id="PTHR37533">
    <property type="entry name" value="FLAGELLAR HOOK-LENGTH CONTROL PROTEIN"/>
    <property type="match status" value="1"/>
</dbReference>
<feature type="compositionally biased region" description="Basic and acidic residues" evidence="1">
    <location>
        <begin position="245"/>
        <end position="265"/>
    </location>
</feature>
<dbReference type="InterPro" id="IPR021136">
    <property type="entry name" value="Flagellar_hook_control-like_C"/>
</dbReference>
<dbReference type="Pfam" id="PF02120">
    <property type="entry name" value="Flg_hook"/>
    <property type="match status" value="1"/>
</dbReference>
<feature type="region of interest" description="Disordered" evidence="1">
    <location>
        <begin position="162"/>
        <end position="184"/>
    </location>
</feature>
<feature type="region of interest" description="Disordered" evidence="1">
    <location>
        <begin position="222"/>
        <end position="284"/>
    </location>
</feature>
<accession>A0ABY9RLY5</accession>
<name>A0ABY9RLY5_9BURK</name>
<dbReference type="CDD" id="cd17470">
    <property type="entry name" value="T3SS_Flik_C"/>
    <property type="match status" value="1"/>
</dbReference>
<feature type="compositionally biased region" description="Polar residues" evidence="1">
    <location>
        <begin position="523"/>
        <end position="542"/>
    </location>
</feature>
<feature type="domain" description="Flagellar hook-length control protein-like C-terminal" evidence="2">
    <location>
        <begin position="606"/>
        <end position="687"/>
    </location>
</feature>
<feature type="compositionally biased region" description="Polar residues" evidence="1">
    <location>
        <begin position="25"/>
        <end position="37"/>
    </location>
</feature>
<feature type="region of interest" description="Disordered" evidence="1">
    <location>
        <begin position="1"/>
        <end position="111"/>
    </location>
</feature>
<feature type="compositionally biased region" description="Polar residues" evidence="1">
    <location>
        <begin position="470"/>
        <end position="483"/>
    </location>
</feature>
<feature type="compositionally biased region" description="Low complexity" evidence="1">
    <location>
        <begin position="425"/>
        <end position="436"/>
    </location>
</feature>
<dbReference type="RefSeq" id="WP_309483689.1">
    <property type="nucleotide sequence ID" value="NZ_CP133720.1"/>
</dbReference>
<feature type="compositionally biased region" description="Polar residues" evidence="1">
    <location>
        <begin position="711"/>
        <end position="722"/>
    </location>
</feature>
<keyword evidence="3" id="KW-0282">Flagellum</keyword>
<feature type="compositionally biased region" description="Low complexity" evidence="1">
    <location>
        <begin position="7"/>
        <end position="18"/>
    </location>
</feature>